<name>A0A0F7LHE5_9GAMM</name>
<proteinExistence type="predicted"/>
<reference evidence="3" key="2">
    <citation type="submission" date="2015-03" db="EMBL/GenBank/DDBJ databases">
        <title>Genome sequence of Azospirillum thiophilum strain DSM 21654T.</title>
        <authorList>
            <person name="Kwak Y."/>
            <person name="Shin J.-H."/>
        </authorList>
    </citation>
    <scope>NUCLEOTIDE SEQUENCE [LARGE SCALE GENOMIC DNA]</scope>
    <source>
        <strain evidence="3">DSM 15199</strain>
    </source>
</reference>
<dbReference type="InterPro" id="IPR025391">
    <property type="entry name" value="DUF4123"/>
</dbReference>
<dbReference type="STRING" id="230089.VY86_03365"/>
<accession>A0A0F7LHE5</accession>
<dbReference type="Proteomes" id="UP000034866">
    <property type="component" value="Chromosome"/>
</dbReference>
<feature type="domain" description="DUF4123" evidence="1">
    <location>
        <begin position="37"/>
        <end position="150"/>
    </location>
</feature>
<dbReference type="PATRIC" id="fig|230089.6.peg.747"/>
<dbReference type="KEGG" id="ptt:VY86_03365"/>
<keyword evidence="3" id="KW-1185">Reference proteome</keyword>
<sequence>MNDDQIADWIAVLEASAKDVGMHCLDIIVDQSGGEFSLIPALKSFSPEIKWCSLFQGLPEEMVVVDAPVLIRIDLTHSDQRQWMQEIILRLREEPLLLILCSSWSFDLLSRYLIQCTNAAYAGQAGILRFFDPRIFPVLFSHVLDEEQQQQLLRPALFWSWLDHDGVPQFVLGAGDSGPANETIEKIDLTDEQFEHLLCVSDAYLLAQQLNADEYPEVTGEQRFNSCYALMVEASNTHVLLDDDRESFVLRHLKSRLSPSEGVEDEKTTA</sequence>
<protein>
    <recommendedName>
        <fullName evidence="1">DUF4123 domain-containing protein</fullName>
    </recommendedName>
</protein>
<evidence type="ECO:0000259" key="1">
    <source>
        <dbReference type="Pfam" id="PF13503"/>
    </source>
</evidence>
<evidence type="ECO:0000313" key="2">
    <source>
        <dbReference type="EMBL" id="AKH62519.1"/>
    </source>
</evidence>
<dbReference type="RefSeq" id="WP_046973919.1">
    <property type="nucleotide sequence ID" value="NZ_CP011104.1"/>
</dbReference>
<reference evidence="2 3" key="1">
    <citation type="journal article" date="2015" name="J. Biotechnol.">
        <title>Complete genome sequence of Photorhabdus temperata subsp. thracensis 39-8(T), an entomopathogenic bacterium for the improved commercial bioinsecticide.</title>
        <authorList>
            <person name="Kwak Y."/>
            <person name="Shin J.H."/>
        </authorList>
    </citation>
    <scope>NUCLEOTIDE SEQUENCE [LARGE SCALE GENOMIC DNA]</scope>
    <source>
        <strain evidence="2 3">DSM 15199</strain>
    </source>
</reference>
<gene>
    <name evidence="2" type="ORF">VY86_03365</name>
</gene>
<dbReference type="AlphaFoldDB" id="A0A0F7LHE5"/>
<dbReference type="Pfam" id="PF13503">
    <property type="entry name" value="DUF4123"/>
    <property type="match status" value="1"/>
</dbReference>
<dbReference type="EMBL" id="CP011104">
    <property type="protein sequence ID" value="AKH62519.1"/>
    <property type="molecule type" value="Genomic_DNA"/>
</dbReference>
<evidence type="ECO:0000313" key="3">
    <source>
        <dbReference type="Proteomes" id="UP000034866"/>
    </source>
</evidence>
<organism evidence="2 3">
    <name type="scientific">Photorhabdus thracensis</name>
    <dbReference type="NCBI Taxonomy" id="230089"/>
    <lineage>
        <taxon>Bacteria</taxon>
        <taxon>Pseudomonadati</taxon>
        <taxon>Pseudomonadota</taxon>
        <taxon>Gammaproteobacteria</taxon>
        <taxon>Enterobacterales</taxon>
        <taxon>Morganellaceae</taxon>
        <taxon>Photorhabdus</taxon>
    </lineage>
</organism>
<dbReference type="OrthoDB" id="6981030at2"/>